<organism evidence="5 6">
    <name type="scientific">Dinothrombium tinctorium</name>
    <dbReference type="NCBI Taxonomy" id="1965070"/>
    <lineage>
        <taxon>Eukaryota</taxon>
        <taxon>Metazoa</taxon>
        <taxon>Ecdysozoa</taxon>
        <taxon>Arthropoda</taxon>
        <taxon>Chelicerata</taxon>
        <taxon>Arachnida</taxon>
        <taxon>Acari</taxon>
        <taxon>Acariformes</taxon>
        <taxon>Trombidiformes</taxon>
        <taxon>Prostigmata</taxon>
        <taxon>Anystina</taxon>
        <taxon>Parasitengona</taxon>
        <taxon>Trombidioidea</taxon>
        <taxon>Trombidiidae</taxon>
        <taxon>Dinothrombium</taxon>
    </lineage>
</organism>
<dbReference type="STRING" id="1965070.A0A443QRN8"/>
<comment type="caution">
    <text evidence="5">The sequence shown here is derived from an EMBL/GenBank/DDBJ whole genome shotgun (WGS) entry which is preliminary data.</text>
</comment>
<dbReference type="InterPro" id="IPR050733">
    <property type="entry name" value="Vitellogenin/Apolipophorin"/>
</dbReference>
<dbReference type="InterPro" id="IPR015819">
    <property type="entry name" value="Lipid_transp_b-sht_shell"/>
</dbReference>
<proteinExistence type="predicted"/>
<sequence>MELRLIVAALCLLGVVHSVPLNQRYAGACSQHCTSQRINFNYQVGRTYVYNYDSVTRLNAPNQNDPGVRIVANIEISVLTNCEFALQLRNVRVQGLGNENEYSRALEQFPLLFSYDDGRVNSVCPSPD</sequence>
<dbReference type="GO" id="GO:0005319">
    <property type="term" value="F:lipid transporter activity"/>
    <property type="evidence" value="ECO:0007669"/>
    <property type="project" value="InterPro"/>
</dbReference>
<name>A0A443QRN8_9ACAR</name>
<dbReference type="OrthoDB" id="6478903at2759"/>
<protein>
    <submittedName>
        <fullName evidence="5">Apolipophorin-like protein</fullName>
    </submittedName>
</protein>
<gene>
    <name evidence="5" type="ORF">B4U79_16286</name>
</gene>
<dbReference type="SUPFAM" id="SSF56968">
    <property type="entry name" value="Lipovitellin-phosvitin complex, beta-sheet shell regions"/>
    <property type="match status" value="1"/>
</dbReference>
<keyword evidence="1 3" id="KW-0732">Signal</keyword>
<evidence type="ECO:0000256" key="1">
    <source>
        <dbReference type="ARBA" id="ARBA00022729"/>
    </source>
</evidence>
<dbReference type="InterPro" id="IPR015816">
    <property type="entry name" value="Vitellinogen_b-sht_N"/>
</dbReference>
<evidence type="ECO:0000256" key="3">
    <source>
        <dbReference type="SAM" id="SignalP"/>
    </source>
</evidence>
<dbReference type="InterPro" id="IPR001747">
    <property type="entry name" value="Vitellogenin_N"/>
</dbReference>
<dbReference type="PANTHER" id="PTHR23345:SF15">
    <property type="entry name" value="VITELLOGENIN 1-RELATED"/>
    <property type="match status" value="1"/>
</dbReference>
<accession>A0A443QRN8</accession>
<feature type="chain" id="PRO_5019157727" evidence="3">
    <location>
        <begin position="19"/>
        <end position="128"/>
    </location>
</feature>
<keyword evidence="2" id="KW-0758">Storage protein</keyword>
<dbReference type="Pfam" id="PF01347">
    <property type="entry name" value="Vitellogenin_N"/>
    <property type="match status" value="1"/>
</dbReference>
<keyword evidence="6" id="KW-1185">Reference proteome</keyword>
<evidence type="ECO:0000313" key="5">
    <source>
        <dbReference type="EMBL" id="RWS05687.1"/>
    </source>
</evidence>
<dbReference type="AlphaFoldDB" id="A0A443QRN8"/>
<feature type="signal peptide" evidence="3">
    <location>
        <begin position="1"/>
        <end position="18"/>
    </location>
</feature>
<reference evidence="5 6" key="1">
    <citation type="journal article" date="2018" name="Gigascience">
        <title>Genomes of trombidid mites reveal novel predicted allergens and laterally-transferred genes associated with secondary metabolism.</title>
        <authorList>
            <person name="Dong X."/>
            <person name="Chaisiri K."/>
            <person name="Xia D."/>
            <person name="Armstrong S.D."/>
            <person name="Fang Y."/>
            <person name="Donnelly M.J."/>
            <person name="Kadowaki T."/>
            <person name="McGarry J.W."/>
            <person name="Darby A.C."/>
            <person name="Makepeace B.L."/>
        </authorList>
    </citation>
    <scope>NUCLEOTIDE SEQUENCE [LARGE SCALE GENOMIC DNA]</scope>
    <source>
        <strain evidence="5">UoL-WK</strain>
    </source>
</reference>
<evidence type="ECO:0000313" key="6">
    <source>
        <dbReference type="Proteomes" id="UP000285301"/>
    </source>
</evidence>
<dbReference type="PANTHER" id="PTHR23345">
    <property type="entry name" value="VITELLOGENIN-RELATED"/>
    <property type="match status" value="1"/>
</dbReference>
<evidence type="ECO:0000259" key="4">
    <source>
        <dbReference type="Pfam" id="PF01347"/>
    </source>
</evidence>
<feature type="domain" description="Vitellogenin" evidence="4">
    <location>
        <begin position="42"/>
        <end position="128"/>
    </location>
</feature>
<dbReference type="EMBL" id="NCKU01004623">
    <property type="protein sequence ID" value="RWS05687.1"/>
    <property type="molecule type" value="Genomic_DNA"/>
</dbReference>
<dbReference type="Gene3D" id="2.30.230.10">
    <property type="entry name" value="Lipovitellin, beta-sheet shell regions, chain A"/>
    <property type="match status" value="1"/>
</dbReference>
<evidence type="ECO:0000256" key="2">
    <source>
        <dbReference type="ARBA" id="ARBA00022761"/>
    </source>
</evidence>
<dbReference type="Proteomes" id="UP000285301">
    <property type="component" value="Unassembled WGS sequence"/>
</dbReference>
<feature type="non-terminal residue" evidence="5">
    <location>
        <position position="128"/>
    </location>
</feature>